<comment type="similarity">
    <text evidence="1">Belongs to the cyclic nucleotide phosphodiesterase class-II family.</text>
</comment>
<dbReference type="GO" id="GO:0047555">
    <property type="term" value="F:3',5'-cyclic-GMP phosphodiesterase activity"/>
    <property type="evidence" value="ECO:0007669"/>
    <property type="project" value="TreeGrafter"/>
</dbReference>
<protein>
    <recommendedName>
        <fullName evidence="5">3',5'-cyclic-nucleotide phosphodiesterase</fullName>
    </recommendedName>
</protein>
<evidence type="ECO:0000256" key="1">
    <source>
        <dbReference type="PIRNR" id="PIRNR000962"/>
    </source>
</evidence>
<dbReference type="PRINTS" id="PR00388">
    <property type="entry name" value="PDIESTERASE2"/>
</dbReference>
<name>A0A815L8H2_9BILA</name>
<dbReference type="Gene3D" id="3.60.15.10">
    <property type="entry name" value="Ribonuclease Z/Hydroxyacylglutathione hydrolase-like"/>
    <property type="match status" value="1"/>
</dbReference>
<dbReference type="Proteomes" id="UP000663882">
    <property type="component" value="Unassembled WGS sequence"/>
</dbReference>
<feature type="transmembrane region" description="Helical" evidence="2">
    <location>
        <begin position="12"/>
        <end position="32"/>
    </location>
</feature>
<proteinExistence type="inferred from homology"/>
<dbReference type="GO" id="GO:0006198">
    <property type="term" value="P:cAMP catabolic process"/>
    <property type="evidence" value="ECO:0007669"/>
    <property type="project" value="UniProtKB-UniRule"/>
</dbReference>
<dbReference type="InterPro" id="IPR036866">
    <property type="entry name" value="RibonucZ/Hydroxyglut_hydro"/>
</dbReference>
<comment type="caution">
    <text evidence="3">The sequence shown here is derived from an EMBL/GenBank/DDBJ whole genome shotgun (WGS) entry which is preliminary data.</text>
</comment>
<evidence type="ECO:0000313" key="3">
    <source>
        <dbReference type="EMBL" id="CAF1400910.1"/>
    </source>
</evidence>
<evidence type="ECO:0008006" key="5">
    <source>
        <dbReference type="Google" id="ProtNLM"/>
    </source>
</evidence>
<keyword evidence="1" id="KW-0114">cAMP</keyword>
<dbReference type="CDD" id="cd07735">
    <property type="entry name" value="class_II_PDE_MBL-fold"/>
    <property type="match status" value="1"/>
</dbReference>
<reference evidence="3" key="1">
    <citation type="submission" date="2021-02" db="EMBL/GenBank/DDBJ databases">
        <authorList>
            <person name="Nowell W R."/>
        </authorList>
    </citation>
    <scope>NUCLEOTIDE SEQUENCE</scope>
</reference>
<dbReference type="SUPFAM" id="SSF56281">
    <property type="entry name" value="Metallo-hydrolase/oxidoreductase"/>
    <property type="match status" value="1"/>
</dbReference>
<dbReference type="OrthoDB" id="258495at2759"/>
<dbReference type="AlphaFoldDB" id="A0A815L8H2"/>
<dbReference type="EMBL" id="CAJNOO010005016">
    <property type="protein sequence ID" value="CAF1400910.1"/>
    <property type="molecule type" value="Genomic_DNA"/>
</dbReference>
<evidence type="ECO:0000256" key="2">
    <source>
        <dbReference type="SAM" id="Phobius"/>
    </source>
</evidence>
<keyword evidence="2" id="KW-1133">Transmembrane helix</keyword>
<dbReference type="Pfam" id="PF02112">
    <property type="entry name" value="PDEase_II"/>
    <property type="match status" value="1"/>
</dbReference>
<keyword evidence="2" id="KW-0812">Transmembrane</keyword>
<dbReference type="InterPro" id="IPR000396">
    <property type="entry name" value="Pdiesterase2"/>
</dbReference>
<keyword evidence="2" id="KW-0472">Membrane</keyword>
<dbReference type="PANTHER" id="PTHR28283:SF1">
    <property type="entry name" value="3',5'-CYCLIC-NUCLEOTIDE PHOSPHODIESTERASE 1"/>
    <property type="match status" value="1"/>
</dbReference>
<dbReference type="GO" id="GO:0004115">
    <property type="term" value="F:3',5'-cyclic-AMP phosphodiesterase activity"/>
    <property type="evidence" value="ECO:0007669"/>
    <property type="project" value="UniProtKB-UniRule"/>
</dbReference>
<sequence length="353" mass="39619">MALTKRNKIAVANIVGISMIILALIPIIIVTVNARQTHVKQSSPSFYVIPLGTTGGLDENNLSSYLLTSVNNNNNPSSAYIVLDGGTIRHGIEIAIQQNSLPADTDKETFIREQIKAYLISHGHLDHNSGFILNTPNDKSGKFIIGLNETINIIRQSYFNNQAWADFGSTGLKTYDYQILDPLSTTSVPIANTDFNVRIFRLCHTCPYLSSAFLISRRYQPSASILYLGDTGPDDVEKIIQPDNTTYSPRYLSQLWKEMAPLVIADQLKAIFIEVSFPNERPDHLLFGHLTPNWLLKELNVLRSYHSMKNVKIIVTHIKPEKGAREKIIEQLSNGDASYFNFIFPQQGQAIWL</sequence>
<dbReference type="GO" id="GO:1902660">
    <property type="term" value="P:negative regulation of glucose mediated signaling pathway"/>
    <property type="evidence" value="ECO:0007669"/>
    <property type="project" value="TreeGrafter"/>
</dbReference>
<dbReference type="PANTHER" id="PTHR28283">
    <property type="entry name" value="3',5'-CYCLIC-NUCLEOTIDE PHOSPHODIESTERASE 1"/>
    <property type="match status" value="1"/>
</dbReference>
<keyword evidence="1" id="KW-0378">Hydrolase</keyword>
<evidence type="ECO:0000313" key="4">
    <source>
        <dbReference type="Proteomes" id="UP000663882"/>
    </source>
</evidence>
<dbReference type="PIRSF" id="PIRSF000962">
    <property type="entry name" value="Cyc_nuc_PDEase"/>
    <property type="match status" value="1"/>
</dbReference>
<accession>A0A815L8H2</accession>
<organism evidence="3 4">
    <name type="scientific">Rotaria sordida</name>
    <dbReference type="NCBI Taxonomy" id="392033"/>
    <lineage>
        <taxon>Eukaryota</taxon>
        <taxon>Metazoa</taxon>
        <taxon>Spiralia</taxon>
        <taxon>Gnathifera</taxon>
        <taxon>Rotifera</taxon>
        <taxon>Eurotatoria</taxon>
        <taxon>Bdelloidea</taxon>
        <taxon>Philodinida</taxon>
        <taxon>Philodinidae</taxon>
        <taxon>Rotaria</taxon>
    </lineage>
</organism>
<gene>
    <name evidence="3" type="ORF">RFH988_LOCUS34842</name>
</gene>